<gene>
    <name evidence="11 14" type="primary">hisF</name>
    <name evidence="14" type="ORF">F7P68_0010420</name>
    <name evidence="13" type="ORF">SN16_09040</name>
</gene>
<dbReference type="InterPro" id="IPR013785">
    <property type="entry name" value="Aldolase_TIM"/>
</dbReference>
<dbReference type="FunFam" id="3.20.20.70:FF:000006">
    <property type="entry name" value="Imidazole glycerol phosphate synthase subunit HisF"/>
    <property type="match status" value="1"/>
</dbReference>
<evidence type="ECO:0000313" key="13">
    <source>
        <dbReference type="EMBL" id="KIH70403.1"/>
    </source>
</evidence>
<evidence type="ECO:0000256" key="3">
    <source>
        <dbReference type="ARBA" id="ARBA00009667"/>
    </source>
</evidence>
<comment type="function">
    <text evidence="9 11">IGPS catalyzes the conversion of PRFAR and glutamine to IGP, AICAR and glutamate. The HisF subunit catalyzes the cyclization activity that produces IGP and AICAR from PRFAR using the ammonia provided by the HisH subunit.</text>
</comment>
<evidence type="ECO:0000313" key="15">
    <source>
        <dbReference type="Proteomes" id="UP000031546"/>
    </source>
</evidence>
<evidence type="ECO:0000313" key="14">
    <source>
        <dbReference type="EMBL" id="MDB0580950.1"/>
    </source>
</evidence>
<dbReference type="InterPro" id="IPR004651">
    <property type="entry name" value="HisF"/>
</dbReference>
<reference evidence="14" key="3">
    <citation type="submission" date="2022-12" db="EMBL/GenBank/DDBJ databases">
        <title>Genome analysis and biological profiling of marine Salinicoccus roseus MOSEL-ME25.</title>
        <authorList>
            <person name="Mirza F.T."/>
            <person name="Xie Y."/>
            <person name="Shinwari Z.K."/>
        </authorList>
    </citation>
    <scope>NUCLEOTIDE SEQUENCE</scope>
    <source>
        <strain evidence="14">MOSEL-ME25</strain>
    </source>
</reference>
<dbReference type="HAMAP" id="MF_01013">
    <property type="entry name" value="HisF"/>
    <property type="match status" value="1"/>
</dbReference>
<dbReference type="GeneID" id="77845701"/>
<dbReference type="Proteomes" id="UP000527860">
    <property type="component" value="Unassembled WGS sequence"/>
</dbReference>
<feature type="active site" evidence="11">
    <location>
        <position position="11"/>
    </location>
</feature>
<dbReference type="GO" id="GO:0016829">
    <property type="term" value="F:lyase activity"/>
    <property type="evidence" value="ECO:0007669"/>
    <property type="project" value="UniProtKB-KW"/>
</dbReference>
<evidence type="ECO:0000256" key="8">
    <source>
        <dbReference type="ARBA" id="ARBA00023239"/>
    </source>
</evidence>
<evidence type="ECO:0000256" key="2">
    <source>
        <dbReference type="ARBA" id="ARBA00005091"/>
    </source>
</evidence>
<dbReference type="GO" id="GO:0000105">
    <property type="term" value="P:L-histidine biosynthetic process"/>
    <property type="evidence" value="ECO:0007669"/>
    <property type="project" value="UniProtKB-UniRule"/>
</dbReference>
<keyword evidence="16" id="KW-1185">Reference proteome</keyword>
<evidence type="ECO:0000313" key="16">
    <source>
        <dbReference type="Proteomes" id="UP000527860"/>
    </source>
</evidence>
<comment type="catalytic activity">
    <reaction evidence="10 11">
        <text>5-[(5-phospho-1-deoxy-D-ribulos-1-ylimino)methylamino]-1-(5-phospho-beta-D-ribosyl)imidazole-4-carboxamide + L-glutamine = D-erythro-1-(imidazol-4-yl)glycerol 3-phosphate + 5-amino-1-(5-phospho-beta-D-ribosyl)imidazole-4-carboxamide + L-glutamate + H(+)</text>
        <dbReference type="Rhea" id="RHEA:24793"/>
        <dbReference type="ChEBI" id="CHEBI:15378"/>
        <dbReference type="ChEBI" id="CHEBI:29985"/>
        <dbReference type="ChEBI" id="CHEBI:58278"/>
        <dbReference type="ChEBI" id="CHEBI:58359"/>
        <dbReference type="ChEBI" id="CHEBI:58475"/>
        <dbReference type="ChEBI" id="CHEBI:58525"/>
        <dbReference type="EC" id="4.3.2.10"/>
    </reaction>
</comment>
<dbReference type="STRING" id="45670.SN16_09040"/>
<comment type="caution">
    <text evidence="13">The sequence shown here is derived from an EMBL/GenBank/DDBJ whole genome shotgun (WGS) entry which is preliminary data.</text>
</comment>
<dbReference type="NCBIfam" id="TIGR00735">
    <property type="entry name" value="hisF"/>
    <property type="match status" value="1"/>
</dbReference>
<dbReference type="UniPathway" id="UPA00031">
    <property type="reaction ID" value="UER00010"/>
</dbReference>
<dbReference type="InterPro" id="IPR006062">
    <property type="entry name" value="His_biosynth"/>
</dbReference>
<dbReference type="SUPFAM" id="SSF51366">
    <property type="entry name" value="Ribulose-phoshate binding barrel"/>
    <property type="match status" value="1"/>
</dbReference>
<dbReference type="Pfam" id="PF00977">
    <property type="entry name" value="His_biosynth"/>
    <property type="match status" value="1"/>
</dbReference>
<dbReference type="PANTHER" id="PTHR21235">
    <property type="entry name" value="IMIDAZOLE GLYCEROL PHOSPHATE SYNTHASE SUBUNIT HISF/H IGP SYNTHASE SUBUNIT HISF/H"/>
    <property type="match status" value="1"/>
</dbReference>
<evidence type="ECO:0000256" key="10">
    <source>
        <dbReference type="ARBA" id="ARBA00047838"/>
    </source>
</evidence>
<dbReference type="PANTHER" id="PTHR21235:SF2">
    <property type="entry name" value="IMIDAZOLE GLYCEROL PHOSPHATE SYNTHASE HISHF"/>
    <property type="match status" value="1"/>
</dbReference>
<dbReference type="EMBL" id="JXII01000007">
    <property type="protein sequence ID" value="KIH70403.1"/>
    <property type="molecule type" value="Genomic_DNA"/>
</dbReference>
<keyword evidence="5 11" id="KW-0963">Cytoplasm</keyword>
<proteinExistence type="inferred from homology"/>
<name>A0A0C2DK91_9STAP</name>
<dbReference type="OrthoDB" id="9781903at2"/>
<dbReference type="AlphaFoldDB" id="A0A0C2DK91"/>
<comment type="similarity">
    <text evidence="3 11 12">Belongs to the HisA/HisF family.</text>
</comment>
<evidence type="ECO:0000256" key="9">
    <source>
        <dbReference type="ARBA" id="ARBA00025475"/>
    </source>
</evidence>
<protein>
    <recommendedName>
        <fullName evidence="11">Imidazole glycerol phosphate synthase subunit HisF</fullName>
        <ecNumber evidence="11">4.3.2.10</ecNumber>
    </recommendedName>
    <alternativeName>
        <fullName evidence="11">IGP synthase cyclase subunit</fullName>
    </alternativeName>
    <alternativeName>
        <fullName evidence="11">IGP synthase subunit HisF</fullName>
    </alternativeName>
    <alternativeName>
        <fullName evidence="11">ImGP synthase subunit HisF</fullName>
        <shortName evidence="11">IGPS subunit HisF</shortName>
    </alternativeName>
</protein>
<reference evidence="14" key="2">
    <citation type="submission" date="2020-04" db="EMBL/GenBank/DDBJ databases">
        <authorList>
            <person name="Tanveer F."/>
            <person name="Xie Y."/>
            <person name="Shinwari Z.K."/>
        </authorList>
    </citation>
    <scope>NUCLEOTIDE SEQUENCE</scope>
    <source>
        <strain evidence="14">MOSEL-ME25</strain>
    </source>
</reference>
<evidence type="ECO:0000256" key="4">
    <source>
        <dbReference type="ARBA" id="ARBA00011152"/>
    </source>
</evidence>
<dbReference type="EC" id="4.3.2.10" evidence="11"/>
<dbReference type="Proteomes" id="UP000031546">
    <property type="component" value="Unassembled WGS sequence"/>
</dbReference>
<evidence type="ECO:0000256" key="12">
    <source>
        <dbReference type="RuleBase" id="RU003657"/>
    </source>
</evidence>
<evidence type="ECO:0000256" key="11">
    <source>
        <dbReference type="HAMAP-Rule" id="MF_01013"/>
    </source>
</evidence>
<accession>A0A0C2DK91</accession>
<comment type="subunit">
    <text evidence="4 11">Heterodimer of HisH and HisF.</text>
</comment>
<comment type="subcellular location">
    <subcellularLocation>
        <location evidence="1 11">Cytoplasm</location>
    </subcellularLocation>
</comment>
<evidence type="ECO:0000256" key="1">
    <source>
        <dbReference type="ARBA" id="ARBA00004496"/>
    </source>
</evidence>
<sequence>MIKKRIIPCLDVKEGRVVKGVNFVGLRDVGDPVELAARYNQEGADELVFLDISKTQDGHDLMIDVIRETAKTLFIPLTIGGGISSVEDIRQLLNAGADKVSINSAAIRNPELIREASEVFGSQCICVAVDVKYDAAEDDYFIHTHGGSKKTDIRAFNWIVQCEALGAGELLITSMDHDGVKQGFDIRFLKQANEMVNIPIIASGGAGSPEHFTELFHQTDVSAGLAASIFHNREVEIKDLKETLQNAEIEVRTT</sequence>
<dbReference type="GO" id="GO:0005737">
    <property type="term" value="C:cytoplasm"/>
    <property type="evidence" value="ECO:0007669"/>
    <property type="project" value="UniProtKB-SubCell"/>
</dbReference>
<evidence type="ECO:0000256" key="7">
    <source>
        <dbReference type="ARBA" id="ARBA00023102"/>
    </source>
</evidence>
<dbReference type="CDD" id="cd04731">
    <property type="entry name" value="HisF"/>
    <property type="match status" value="1"/>
</dbReference>
<evidence type="ECO:0000256" key="6">
    <source>
        <dbReference type="ARBA" id="ARBA00022605"/>
    </source>
</evidence>
<dbReference type="Gene3D" id="3.20.20.70">
    <property type="entry name" value="Aldolase class I"/>
    <property type="match status" value="1"/>
</dbReference>
<organism evidence="13 15">
    <name type="scientific">Salinicoccus roseus</name>
    <dbReference type="NCBI Taxonomy" id="45670"/>
    <lineage>
        <taxon>Bacteria</taxon>
        <taxon>Bacillati</taxon>
        <taxon>Bacillota</taxon>
        <taxon>Bacilli</taxon>
        <taxon>Bacillales</taxon>
        <taxon>Staphylococcaceae</taxon>
        <taxon>Salinicoccus</taxon>
    </lineage>
</organism>
<dbReference type="EMBL" id="JABEVU030000001">
    <property type="protein sequence ID" value="MDB0580950.1"/>
    <property type="molecule type" value="Genomic_DNA"/>
</dbReference>
<comment type="pathway">
    <text evidence="2 11">Amino-acid biosynthesis; L-histidine biosynthesis; L-histidine from 5-phospho-alpha-D-ribose 1-diphosphate: step 5/9.</text>
</comment>
<feature type="active site" evidence="11">
    <location>
        <position position="130"/>
    </location>
</feature>
<dbReference type="RefSeq" id="WP_040106304.1">
    <property type="nucleotide sequence ID" value="NZ_JABEVU030000001.1"/>
</dbReference>
<evidence type="ECO:0000256" key="5">
    <source>
        <dbReference type="ARBA" id="ARBA00022490"/>
    </source>
</evidence>
<keyword evidence="7 11" id="KW-0368">Histidine biosynthesis</keyword>
<keyword evidence="6 11" id="KW-0028">Amino-acid biosynthesis</keyword>
<dbReference type="InterPro" id="IPR011060">
    <property type="entry name" value="RibuloseP-bd_barrel"/>
</dbReference>
<reference evidence="13 15" key="1">
    <citation type="submission" date="2015-01" db="EMBL/GenBank/DDBJ databases">
        <title>Genome sequences of high lactate-tolerant strain Salinicoccus roseus W12 with industrial interest.</title>
        <authorList>
            <person name="Wang H."/>
            <person name="Yu B."/>
        </authorList>
    </citation>
    <scope>NUCLEOTIDE SEQUENCE [LARGE SCALE GENOMIC DNA]</scope>
    <source>
        <strain evidence="13 15">W12</strain>
    </source>
</reference>
<dbReference type="GO" id="GO:0000107">
    <property type="term" value="F:imidazoleglycerol-phosphate synthase activity"/>
    <property type="evidence" value="ECO:0007669"/>
    <property type="project" value="UniProtKB-UniRule"/>
</dbReference>
<dbReference type="InterPro" id="IPR050064">
    <property type="entry name" value="IGPS_HisA/HisF"/>
</dbReference>
<keyword evidence="8 11" id="KW-0456">Lyase</keyword>